<protein>
    <submittedName>
        <fullName evidence="1">Uncharacterized protein</fullName>
    </submittedName>
</protein>
<proteinExistence type="predicted"/>
<keyword evidence="2" id="KW-1185">Reference proteome</keyword>
<evidence type="ECO:0000313" key="1">
    <source>
        <dbReference type="EMBL" id="OQV24690.1"/>
    </source>
</evidence>
<dbReference type="AlphaFoldDB" id="A0A1W0XB80"/>
<gene>
    <name evidence="1" type="ORF">BV898_01749</name>
</gene>
<accession>A0A1W0XB80</accession>
<dbReference type="Proteomes" id="UP000192578">
    <property type="component" value="Unassembled WGS sequence"/>
</dbReference>
<comment type="caution">
    <text evidence="1">The sequence shown here is derived from an EMBL/GenBank/DDBJ whole genome shotgun (WGS) entry which is preliminary data.</text>
</comment>
<organism evidence="1 2">
    <name type="scientific">Hypsibius exemplaris</name>
    <name type="common">Freshwater tardigrade</name>
    <dbReference type="NCBI Taxonomy" id="2072580"/>
    <lineage>
        <taxon>Eukaryota</taxon>
        <taxon>Metazoa</taxon>
        <taxon>Ecdysozoa</taxon>
        <taxon>Tardigrada</taxon>
        <taxon>Eutardigrada</taxon>
        <taxon>Parachela</taxon>
        <taxon>Hypsibioidea</taxon>
        <taxon>Hypsibiidae</taxon>
        <taxon>Hypsibius</taxon>
    </lineage>
</organism>
<reference evidence="2" key="1">
    <citation type="submission" date="2017-01" db="EMBL/GenBank/DDBJ databases">
        <title>Comparative genomics of anhydrobiosis in the tardigrade Hypsibius dujardini.</title>
        <authorList>
            <person name="Yoshida Y."/>
            <person name="Koutsovoulos G."/>
            <person name="Laetsch D."/>
            <person name="Stevens L."/>
            <person name="Kumar S."/>
            <person name="Horikawa D."/>
            <person name="Ishino K."/>
            <person name="Komine S."/>
            <person name="Tomita M."/>
            <person name="Blaxter M."/>
            <person name="Arakawa K."/>
        </authorList>
    </citation>
    <scope>NUCLEOTIDE SEQUENCE [LARGE SCALE GENOMIC DNA]</scope>
    <source>
        <strain evidence="2">Z151</strain>
    </source>
</reference>
<evidence type="ECO:0000313" key="2">
    <source>
        <dbReference type="Proteomes" id="UP000192578"/>
    </source>
</evidence>
<dbReference type="EMBL" id="MTYJ01000006">
    <property type="protein sequence ID" value="OQV24690.1"/>
    <property type="molecule type" value="Genomic_DNA"/>
</dbReference>
<sequence>MADTQLSAVVTPSTVISKEHNGTANCNASFEFGLPSLPSPRKSRFEKEKQMEDAVAIEAMKARVGDLRKAKAERSKMLDAVDEFINQAAEDDPVYVELMRLELEEYNLRLDIRELGQKNEVQEAQILDGYRQTALGMIFLLQPENTLGFPSFIFLGILLPASDQVPIIRNQKRVEQLLEQDLPTDEKKDLHKREAELEELTARAAASLFVLNRLHLRLTDITGGEEASATLLHGIDRQDRETIGPLVSDFTSIRRTLPSKLLLPNNPEPDFGDKI</sequence>
<name>A0A1W0XB80_HYPEX</name>